<dbReference type="KEGG" id="scm:SCHCO_02519496"/>
<evidence type="ECO:0000313" key="2">
    <source>
        <dbReference type="EMBL" id="EFI92147.1"/>
    </source>
</evidence>
<keyword evidence="1" id="KW-1133">Transmembrane helix</keyword>
<feature type="non-terminal residue" evidence="2">
    <location>
        <position position="145"/>
    </location>
</feature>
<keyword evidence="1" id="KW-0812">Transmembrane</keyword>
<evidence type="ECO:0000313" key="3">
    <source>
        <dbReference type="Proteomes" id="UP000007431"/>
    </source>
</evidence>
<proteinExistence type="predicted"/>
<protein>
    <submittedName>
        <fullName evidence="2">Uncharacterized protein</fullName>
    </submittedName>
</protein>
<dbReference type="VEuPathDB" id="FungiDB:SCHCODRAFT_02519496"/>
<reference evidence="2 3" key="1">
    <citation type="journal article" date="2010" name="Nat. Biotechnol.">
        <title>Genome sequence of the model mushroom Schizophyllum commune.</title>
        <authorList>
            <person name="Ohm R.A."/>
            <person name="de Jong J.F."/>
            <person name="Lugones L.G."/>
            <person name="Aerts A."/>
            <person name="Kothe E."/>
            <person name="Stajich J.E."/>
            <person name="de Vries R.P."/>
            <person name="Record E."/>
            <person name="Levasseur A."/>
            <person name="Baker S.E."/>
            <person name="Bartholomew K.A."/>
            <person name="Coutinho P.M."/>
            <person name="Erdmann S."/>
            <person name="Fowler T.J."/>
            <person name="Gathman A.C."/>
            <person name="Lombard V."/>
            <person name="Henrissat B."/>
            <person name="Knabe N."/>
            <person name="Kuees U."/>
            <person name="Lilly W.W."/>
            <person name="Lindquist E."/>
            <person name="Lucas S."/>
            <person name="Magnuson J.K."/>
            <person name="Piumi F."/>
            <person name="Raudaskoski M."/>
            <person name="Salamov A."/>
            <person name="Schmutz J."/>
            <person name="Schwarze F.W.M.R."/>
            <person name="vanKuyk P.A."/>
            <person name="Horton J.S."/>
            <person name="Grigoriev I.V."/>
            <person name="Woesten H.A.B."/>
        </authorList>
    </citation>
    <scope>NUCLEOTIDE SEQUENCE [LARGE SCALE GENOMIC DNA]</scope>
    <source>
        <strain evidence="3">H4-8 / FGSC 9210</strain>
    </source>
</reference>
<keyword evidence="1" id="KW-0472">Membrane</keyword>
<dbReference type="RefSeq" id="XP_003027050.1">
    <property type="nucleotide sequence ID" value="XM_003027004.1"/>
</dbReference>
<gene>
    <name evidence="2" type="ORF">SCHCODRAFT_113537</name>
</gene>
<sequence length="145" mass="15393">MHSPSSEKSPIAMAAPLADSQGRPEAPAPSTTAQELAHLAREFLVVVLIAYAILSALLPALGYVLARLPAFAVPDAPSFAIDIAHVNLLRVVFVCTALVFAVYGAAVAAYFAARKYWCARRSVDLEKGSEEECASLLTRRGPIAL</sequence>
<dbReference type="HOGENOM" id="CLU_1787932_0_0_1"/>
<dbReference type="AlphaFoldDB" id="D8QJ26"/>
<dbReference type="InParanoid" id="D8QJ26"/>
<accession>D8QJ26</accession>
<feature type="transmembrane region" description="Helical" evidence="1">
    <location>
        <begin position="43"/>
        <end position="68"/>
    </location>
</feature>
<name>D8QJ26_SCHCM</name>
<feature type="transmembrane region" description="Helical" evidence="1">
    <location>
        <begin position="88"/>
        <end position="112"/>
    </location>
</feature>
<dbReference type="OrthoDB" id="10265513at2759"/>
<dbReference type="EMBL" id="GL377313">
    <property type="protein sequence ID" value="EFI92147.1"/>
    <property type="molecule type" value="Genomic_DNA"/>
</dbReference>
<organism evidence="3">
    <name type="scientific">Schizophyllum commune (strain H4-8 / FGSC 9210)</name>
    <name type="common">Split gill fungus</name>
    <dbReference type="NCBI Taxonomy" id="578458"/>
    <lineage>
        <taxon>Eukaryota</taxon>
        <taxon>Fungi</taxon>
        <taxon>Dikarya</taxon>
        <taxon>Basidiomycota</taxon>
        <taxon>Agaricomycotina</taxon>
        <taxon>Agaricomycetes</taxon>
        <taxon>Agaricomycetidae</taxon>
        <taxon>Agaricales</taxon>
        <taxon>Schizophyllaceae</taxon>
        <taxon>Schizophyllum</taxon>
    </lineage>
</organism>
<dbReference type="GeneID" id="9593795"/>
<dbReference type="Proteomes" id="UP000007431">
    <property type="component" value="Unassembled WGS sequence"/>
</dbReference>
<evidence type="ECO:0000256" key="1">
    <source>
        <dbReference type="SAM" id="Phobius"/>
    </source>
</evidence>
<keyword evidence="3" id="KW-1185">Reference proteome</keyword>